<feature type="region of interest" description="Disordered" evidence="1">
    <location>
        <begin position="190"/>
        <end position="221"/>
    </location>
</feature>
<keyword evidence="3" id="KW-1185">Reference proteome</keyword>
<comment type="caution">
    <text evidence="2">The sequence shown here is derived from an EMBL/GenBank/DDBJ whole genome shotgun (WGS) entry which is preliminary data.</text>
</comment>
<accession>A0ABR3P3H8</accession>
<gene>
    <name evidence="2" type="ORF">AAFC00_004476</name>
</gene>
<proteinExistence type="predicted"/>
<dbReference type="EMBL" id="JBFMKM010000016">
    <property type="protein sequence ID" value="KAL1296855.1"/>
    <property type="molecule type" value="Genomic_DNA"/>
</dbReference>
<name>A0ABR3P3H8_9PEZI</name>
<feature type="region of interest" description="Disordered" evidence="1">
    <location>
        <begin position="1"/>
        <end position="124"/>
    </location>
</feature>
<evidence type="ECO:0000313" key="2">
    <source>
        <dbReference type="EMBL" id="KAL1296855.1"/>
    </source>
</evidence>
<feature type="region of interest" description="Disordered" evidence="1">
    <location>
        <begin position="413"/>
        <end position="452"/>
    </location>
</feature>
<reference evidence="2 3" key="1">
    <citation type="submission" date="2024-07" db="EMBL/GenBank/DDBJ databases">
        <title>Draft sequence of the Neodothiora populina.</title>
        <authorList>
            <person name="Drown D.D."/>
            <person name="Schuette U.S."/>
            <person name="Buechlein A.B."/>
            <person name="Rusch D.R."/>
            <person name="Winton L.W."/>
            <person name="Adams G.A."/>
        </authorList>
    </citation>
    <scope>NUCLEOTIDE SEQUENCE [LARGE SCALE GENOMIC DNA]</scope>
    <source>
        <strain evidence="2 3">CPC 39397</strain>
    </source>
</reference>
<dbReference type="Proteomes" id="UP001562354">
    <property type="component" value="Unassembled WGS sequence"/>
</dbReference>
<protein>
    <recommendedName>
        <fullName evidence="4">Ca2+-modulated nonselective cation channel polycystin</fullName>
    </recommendedName>
</protein>
<feature type="compositionally biased region" description="Low complexity" evidence="1">
    <location>
        <begin position="190"/>
        <end position="212"/>
    </location>
</feature>
<feature type="region of interest" description="Disordered" evidence="1">
    <location>
        <begin position="368"/>
        <end position="387"/>
    </location>
</feature>
<feature type="compositionally biased region" description="Low complexity" evidence="1">
    <location>
        <begin position="425"/>
        <end position="440"/>
    </location>
</feature>
<organism evidence="2 3">
    <name type="scientific">Neodothiora populina</name>
    <dbReference type="NCBI Taxonomy" id="2781224"/>
    <lineage>
        <taxon>Eukaryota</taxon>
        <taxon>Fungi</taxon>
        <taxon>Dikarya</taxon>
        <taxon>Ascomycota</taxon>
        <taxon>Pezizomycotina</taxon>
        <taxon>Dothideomycetes</taxon>
        <taxon>Dothideomycetidae</taxon>
        <taxon>Dothideales</taxon>
        <taxon>Dothioraceae</taxon>
        <taxon>Neodothiora</taxon>
    </lineage>
</organism>
<evidence type="ECO:0000256" key="1">
    <source>
        <dbReference type="SAM" id="MobiDB-lite"/>
    </source>
</evidence>
<sequence length="452" mass="47871">MAAADVAPRPSERIGHKRPFASWLKRVTNLNKSHNSPKDPLSKKSKKASKNNNPYPQSGRADYRPSDSSHSNTDGYVTPPSRQHHEQDSSRGSYSSLPESRLEGDEDGEDTHGHGHGHDVDMYHRSRSNAPTVETQPGTIHSDAGYSRALTGTTAGGALSSIDGAGANSTFSSPNQSTRSLTTTLTTIQSSNALNPTNPNPTSNPQTNSSPTAHSTPPVHFSHQYPVAASAIPSHLQTASQQPHQPTTYFSATAHNLLTDNASILTLASSSKRRRRSMDTDASVRAMAPRSVWGDSRESLPLSVLSGGGGNNNSNYITSAPAEPTSAPRPNNLLRDERASVYTNQGVSAPALVSERNSFYASSHKAAANNNHSNNADGRSVRSVHLQGGGADGRSLLNFDGASLRGYEGSVRSGALGHGRNESVSGSPLGSPSLLRRPSGAMSLDVRDESVY</sequence>
<dbReference type="RefSeq" id="XP_069196537.1">
    <property type="nucleotide sequence ID" value="XM_069344125.1"/>
</dbReference>
<dbReference type="GeneID" id="95978176"/>
<feature type="compositionally biased region" description="Basic and acidic residues" evidence="1">
    <location>
        <begin position="110"/>
        <end position="124"/>
    </location>
</feature>
<evidence type="ECO:0008006" key="4">
    <source>
        <dbReference type="Google" id="ProtNLM"/>
    </source>
</evidence>
<evidence type="ECO:0000313" key="3">
    <source>
        <dbReference type="Proteomes" id="UP001562354"/>
    </source>
</evidence>